<dbReference type="PANTHER" id="PTHR46289">
    <property type="entry name" value="52 KDA REPRESSOR OF THE INHIBITOR OF THE PROTEIN KINASE-LIKE PROTEIN-RELATED"/>
    <property type="match status" value="1"/>
</dbReference>
<organism evidence="2">
    <name type="scientific">Cuerna arida</name>
    <dbReference type="NCBI Taxonomy" id="1464854"/>
    <lineage>
        <taxon>Eukaryota</taxon>
        <taxon>Metazoa</taxon>
        <taxon>Ecdysozoa</taxon>
        <taxon>Arthropoda</taxon>
        <taxon>Hexapoda</taxon>
        <taxon>Insecta</taxon>
        <taxon>Pterygota</taxon>
        <taxon>Neoptera</taxon>
        <taxon>Paraneoptera</taxon>
        <taxon>Hemiptera</taxon>
        <taxon>Auchenorrhyncha</taxon>
        <taxon>Membracoidea</taxon>
        <taxon>Cicadellidae</taxon>
        <taxon>Cicadellinae</taxon>
        <taxon>Proconiini</taxon>
        <taxon>Cuerna</taxon>
    </lineage>
</organism>
<dbReference type="InterPro" id="IPR012337">
    <property type="entry name" value="RNaseH-like_sf"/>
</dbReference>
<dbReference type="AlphaFoldDB" id="A0A1B6GSA1"/>
<dbReference type="PANTHER" id="PTHR46289:SF14">
    <property type="entry name" value="DUF4371 DOMAIN-CONTAINING PROTEIN"/>
    <property type="match status" value="1"/>
</dbReference>
<reference evidence="2" key="1">
    <citation type="submission" date="2015-11" db="EMBL/GenBank/DDBJ databases">
        <title>De novo transcriptome assembly of four potential Pierce s Disease insect vectors from Arizona vineyards.</title>
        <authorList>
            <person name="Tassone E.E."/>
        </authorList>
    </citation>
    <scope>NUCLEOTIDE SEQUENCE</scope>
</reference>
<accession>A0A1B6GSA1</accession>
<feature type="domain" description="HAT C-terminal dimerisation" evidence="1">
    <location>
        <begin position="118"/>
        <end position="187"/>
    </location>
</feature>
<dbReference type="InterPro" id="IPR052958">
    <property type="entry name" value="IFN-induced_PKR_regulator"/>
</dbReference>
<gene>
    <name evidence="2" type="ORF">g.5677</name>
</gene>
<name>A0A1B6GSA1_9HEMI</name>
<dbReference type="EMBL" id="GECZ01004461">
    <property type="protein sequence ID" value="JAS65308.1"/>
    <property type="molecule type" value="Transcribed_RNA"/>
</dbReference>
<protein>
    <recommendedName>
        <fullName evidence="1">HAT C-terminal dimerisation domain-containing protein</fullName>
    </recommendedName>
</protein>
<dbReference type="GO" id="GO:0046983">
    <property type="term" value="F:protein dimerization activity"/>
    <property type="evidence" value="ECO:0007669"/>
    <property type="project" value="InterPro"/>
</dbReference>
<feature type="non-terminal residue" evidence="2">
    <location>
        <position position="192"/>
    </location>
</feature>
<dbReference type="Pfam" id="PF05699">
    <property type="entry name" value="Dimer_Tnp_hAT"/>
    <property type="match status" value="1"/>
</dbReference>
<proteinExistence type="predicted"/>
<evidence type="ECO:0000313" key="2">
    <source>
        <dbReference type="EMBL" id="JAS65308.1"/>
    </source>
</evidence>
<dbReference type="SUPFAM" id="SSF53098">
    <property type="entry name" value="Ribonuclease H-like"/>
    <property type="match status" value="1"/>
</dbReference>
<evidence type="ECO:0000259" key="1">
    <source>
        <dbReference type="Pfam" id="PF05699"/>
    </source>
</evidence>
<dbReference type="InterPro" id="IPR008906">
    <property type="entry name" value="HATC_C_dom"/>
</dbReference>
<sequence length="192" mass="22289">MFFDEIASNNENNEPVDPKEMFRVNVFFVIVDRLSTELDKRANAYTGVEHKFGFLLKLETLEDNVIKSKCKELVELYKDDLEECFLDECVQFKYYLKSENSERERENENKTKQKPSFKPLLQLIYGKSLQHIFPNMKIVLRTVLSTAVTNCSGERSFSALKRVKTHLRNSLSQCKLNALSVMAIESDITESL</sequence>